<comment type="subcellular location">
    <subcellularLocation>
        <location evidence="1 4">Bacterial flagellum basal body</location>
    </subcellularLocation>
</comment>
<comment type="function">
    <text evidence="4">A flexible structure which links the flagellar filament to the drive apparatus in the basal body.</text>
</comment>
<evidence type="ECO:0000256" key="3">
    <source>
        <dbReference type="ARBA" id="ARBA00023143"/>
    </source>
</evidence>
<comment type="similarity">
    <text evidence="2 4">Belongs to the flagella basal body rod proteins family.</text>
</comment>
<dbReference type="PATRIC" id="fig|1838286.3.peg.2204"/>
<dbReference type="GO" id="GO:0009425">
    <property type="term" value="C:bacterial-type flagellum basal body"/>
    <property type="evidence" value="ECO:0007669"/>
    <property type="project" value="UniProtKB-SubCell"/>
</dbReference>
<dbReference type="AlphaFoldDB" id="A0A1D8AW68"/>
<feature type="domain" description="Flagellar hook protein FlgE/F/G-like D1" evidence="7">
    <location>
        <begin position="98"/>
        <end position="171"/>
    </location>
</feature>
<dbReference type="InterPro" id="IPR037925">
    <property type="entry name" value="FlgE/F/G-like"/>
</dbReference>
<organism evidence="8 9">
    <name type="scientific">Lacunisphaera limnophila</name>
    <dbReference type="NCBI Taxonomy" id="1838286"/>
    <lineage>
        <taxon>Bacteria</taxon>
        <taxon>Pseudomonadati</taxon>
        <taxon>Verrucomicrobiota</taxon>
        <taxon>Opitutia</taxon>
        <taxon>Opitutales</taxon>
        <taxon>Opitutaceae</taxon>
        <taxon>Lacunisphaera</taxon>
    </lineage>
</organism>
<dbReference type="Pfam" id="PF00460">
    <property type="entry name" value="Flg_bb_rod"/>
    <property type="match status" value="1"/>
</dbReference>
<evidence type="ECO:0000256" key="2">
    <source>
        <dbReference type="ARBA" id="ARBA00009677"/>
    </source>
</evidence>
<dbReference type="InterPro" id="IPR020013">
    <property type="entry name" value="Flagellar_FlgE/F/G"/>
</dbReference>
<gene>
    <name evidence="8" type="primary">flgG_1</name>
    <name evidence="8" type="ORF">Verru16b_02192</name>
</gene>
<keyword evidence="8" id="KW-0966">Cell projection</keyword>
<dbReference type="EMBL" id="CP016094">
    <property type="protein sequence ID" value="AOS45116.1"/>
    <property type="molecule type" value="Genomic_DNA"/>
</dbReference>
<dbReference type="Pfam" id="PF22692">
    <property type="entry name" value="LlgE_F_G_D1"/>
    <property type="match status" value="1"/>
</dbReference>
<dbReference type="GO" id="GO:0009424">
    <property type="term" value="C:bacterial-type flagellum hook"/>
    <property type="evidence" value="ECO:0007669"/>
    <property type="project" value="TreeGrafter"/>
</dbReference>
<name>A0A1D8AW68_9BACT</name>
<dbReference type="PANTHER" id="PTHR30435">
    <property type="entry name" value="FLAGELLAR PROTEIN"/>
    <property type="match status" value="1"/>
</dbReference>
<dbReference type="Pfam" id="PF06429">
    <property type="entry name" value="Flg_bbr_C"/>
    <property type="match status" value="1"/>
</dbReference>
<dbReference type="STRING" id="1838286.Verru16b_02192"/>
<dbReference type="NCBIfam" id="TIGR03506">
    <property type="entry name" value="FlgEFG_subfam"/>
    <property type="match status" value="2"/>
</dbReference>
<dbReference type="Proteomes" id="UP000095228">
    <property type="component" value="Chromosome"/>
</dbReference>
<keyword evidence="9" id="KW-1185">Reference proteome</keyword>
<keyword evidence="3 4" id="KW-0975">Bacterial flagellum</keyword>
<dbReference type="GO" id="GO:0005829">
    <property type="term" value="C:cytosol"/>
    <property type="evidence" value="ECO:0007669"/>
    <property type="project" value="TreeGrafter"/>
</dbReference>
<dbReference type="SUPFAM" id="SSF117143">
    <property type="entry name" value="Flagellar hook protein flgE"/>
    <property type="match status" value="1"/>
</dbReference>
<dbReference type="RefSeq" id="WP_069962303.1">
    <property type="nucleotide sequence ID" value="NZ_CP016094.1"/>
</dbReference>
<dbReference type="KEGG" id="obg:Verru16b_02192"/>
<dbReference type="InterPro" id="IPR001444">
    <property type="entry name" value="Flag_bb_rod_N"/>
</dbReference>
<evidence type="ECO:0000259" key="7">
    <source>
        <dbReference type="Pfam" id="PF22692"/>
    </source>
</evidence>
<evidence type="ECO:0000256" key="1">
    <source>
        <dbReference type="ARBA" id="ARBA00004117"/>
    </source>
</evidence>
<sequence length="283" mass="28867">MALIGTLTSGVSALRTFGKGLEVIGNNIANINTTGYKSSQASFSDSFSNTLRNSSPSSGTASSQSALQIGTGVQLSGITTNFTQGALNSTGNVTDLGISGKGFFIVRDATSGTQYATRDGQFRVDDNGYLVTGGGQRVQGLVGGTVDDLQIGAALPVGAQLQAISFDSQGNLVESYSDGTSAVTGQLQLQNFSDLSALMREGNNLFTGLSAAGPVGGGILAGANDPGSDGLGTIQAGVLESSNVDLTDQFSQLITTQRSFQAGSRLITVSDTVLEDIVNLKRS</sequence>
<proteinExistence type="inferred from homology"/>
<dbReference type="OrthoDB" id="9804559at2"/>
<keyword evidence="8" id="KW-0282">Flagellum</keyword>
<evidence type="ECO:0000259" key="6">
    <source>
        <dbReference type="Pfam" id="PF06429"/>
    </source>
</evidence>
<dbReference type="GO" id="GO:0071978">
    <property type="term" value="P:bacterial-type flagellum-dependent swarming motility"/>
    <property type="evidence" value="ECO:0007669"/>
    <property type="project" value="TreeGrafter"/>
</dbReference>
<evidence type="ECO:0000256" key="4">
    <source>
        <dbReference type="RuleBase" id="RU362116"/>
    </source>
</evidence>
<dbReference type="InterPro" id="IPR053967">
    <property type="entry name" value="LlgE_F_G-like_D1"/>
</dbReference>
<dbReference type="InterPro" id="IPR010930">
    <property type="entry name" value="Flg_bb/hook_C_dom"/>
</dbReference>
<keyword evidence="8" id="KW-0969">Cilium</keyword>
<feature type="domain" description="Flagellar basal body rod protein N-terminal" evidence="5">
    <location>
        <begin position="9"/>
        <end position="37"/>
    </location>
</feature>
<evidence type="ECO:0000313" key="8">
    <source>
        <dbReference type="EMBL" id="AOS45116.1"/>
    </source>
</evidence>
<accession>A0A1D8AW68</accession>
<evidence type="ECO:0000259" key="5">
    <source>
        <dbReference type="Pfam" id="PF00460"/>
    </source>
</evidence>
<feature type="domain" description="Flagellar basal-body/hook protein C-terminal" evidence="6">
    <location>
        <begin position="235"/>
        <end position="280"/>
    </location>
</feature>
<reference evidence="8 9" key="1">
    <citation type="submission" date="2016-06" db="EMBL/GenBank/DDBJ databases">
        <title>Three novel species with peptidoglycan cell walls form the new genus Lacunisphaera gen. nov. in the family Opitutaceae of the verrucomicrobial subdivision 4.</title>
        <authorList>
            <person name="Rast P."/>
            <person name="Gloeckner I."/>
            <person name="Jogler M."/>
            <person name="Boedeker C."/>
            <person name="Jeske O."/>
            <person name="Wiegand S."/>
            <person name="Reinhardt R."/>
            <person name="Schumann P."/>
            <person name="Rohde M."/>
            <person name="Spring S."/>
            <person name="Gloeckner F.O."/>
            <person name="Jogler C."/>
        </authorList>
    </citation>
    <scope>NUCLEOTIDE SEQUENCE [LARGE SCALE GENOMIC DNA]</scope>
    <source>
        <strain evidence="8 9">IG16b</strain>
    </source>
</reference>
<dbReference type="PANTHER" id="PTHR30435:SF1">
    <property type="entry name" value="FLAGELLAR HOOK PROTEIN FLGE"/>
    <property type="match status" value="1"/>
</dbReference>
<protein>
    <recommendedName>
        <fullName evidence="4">Flagellar hook protein FlgE</fullName>
    </recommendedName>
</protein>
<evidence type="ECO:0000313" key="9">
    <source>
        <dbReference type="Proteomes" id="UP000095228"/>
    </source>
</evidence>